<feature type="region of interest" description="Disordered" evidence="5">
    <location>
        <begin position="676"/>
        <end position="696"/>
    </location>
</feature>
<evidence type="ECO:0000313" key="8">
    <source>
        <dbReference type="WBParaSite" id="ACAC_0000024301-mRNA-1"/>
    </source>
</evidence>
<evidence type="ECO:0000256" key="1">
    <source>
        <dbReference type="ARBA" id="ARBA00004370"/>
    </source>
</evidence>
<dbReference type="WBParaSite" id="ACAC_0000024301-mRNA-1">
    <property type="protein sequence ID" value="ACAC_0000024301-mRNA-1"/>
    <property type="gene ID" value="ACAC_0000024301"/>
</dbReference>
<feature type="transmembrane region" description="Helical" evidence="6">
    <location>
        <begin position="539"/>
        <end position="556"/>
    </location>
</feature>
<comment type="subcellular location">
    <subcellularLocation>
        <location evidence="1">Membrane</location>
    </subcellularLocation>
</comment>
<dbReference type="Proteomes" id="UP000035642">
    <property type="component" value="Unassembled WGS sequence"/>
</dbReference>
<evidence type="ECO:0000256" key="4">
    <source>
        <dbReference type="ARBA" id="ARBA00023136"/>
    </source>
</evidence>
<feature type="transmembrane region" description="Helical" evidence="6">
    <location>
        <begin position="645"/>
        <end position="667"/>
    </location>
</feature>
<organism evidence="7 8">
    <name type="scientific">Angiostrongylus cantonensis</name>
    <name type="common">Rat lungworm</name>
    <dbReference type="NCBI Taxonomy" id="6313"/>
    <lineage>
        <taxon>Eukaryota</taxon>
        <taxon>Metazoa</taxon>
        <taxon>Ecdysozoa</taxon>
        <taxon>Nematoda</taxon>
        <taxon>Chromadorea</taxon>
        <taxon>Rhabditida</taxon>
        <taxon>Rhabditina</taxon>
        <taxon>Rhabditomorpha</taxon>
        <taxon>Strongyloidea</taxon>
        <taxon>Metastrongylidae</taxon>
        <taxon>Angiostrongylus</taxon>
    </lineage>
</organism>
<dbReference type="Gene3D" id="1.20.1070.10">
    <property type="entry name" value="Rhodopsin 7-helix transmembrane proteins"/>
    <property type="match status" value="1"/>
</dbReference>
<evidence type="ECO:0000313" key="7">
    <source>
        <dbReference type="Proteomes" id="UP000035642"/>
    </source>
</evidence>
<feature type="transmembrane region" description="Helical" evidence="6">
    <location>
        <begin position="613"/>
        <end position="633"/>
    </location>
</feature>
<feature type="transmembrane region" description="Helical" evidence="6">
    <location>
        <begin position="438"/>
        <end position="464"/>
    </location>
</feature>
<evidence type="ECO:0000256" key="3">
    <source>
        <dbReference type="ARBA" id="ARBA00022989"/>
    </source>
</evidence>
<accession>A0A0K0CT74</accession>
<protein>
    <submittedName>
        <fullName evidence="8">GPS domain-containing protein</fullName>
    </submittedName>
</protein>
<dbReference type="InterPro" id="IPR000203">
    <property type="entry name" value="GPS"/>
</dbReference>
<dbReference type="AlphaFoldDB" id="A0A0K0CT74"/>
<keyword evidence="4 6" id="KW-0472">Membrane</keyword>
<name>A0A0K0CT74_ANGCA</name>
<dbReference type="PANTHER" id="PTHR45692">
    <property type="entry name" value="G_PROTEIN_RECEP_F2_4 DOMAIN-CONTAINING PROTEIN"/>
    <property type="match status" value="1"/>
</dbReference>
<dbReference type="GO" id="GO:0016020">
    <property type="term" value="C:membrane"/>
    <property type="evidence" value="ECO:0007669"/>
    <property type="project" value="UniProtKB-SubCell"/>
</dbReference>
<feature type="compositionally biased region" description="Polar residues" evidence="5">
    <location>
        <begin position="681"/>
        <end position="696"/>
    </location>
</feature>
<evidence type="ECO:0000256" key="2">
    <source>
        <dbReference type="ARBA" id="ARBA00022692"/>
    </source>
</evidence>
<reference evidence="7" key="1">
    <citation type="submission" date="2012-09" db="EMBL/GenBank/DDBJ databases">
        <authorList>
            <person name="Martin A.A."/>
        </authorList>
    </citation>
    <scope>NUCLEOTIDE SEQUENCE</scope>
</reference>
<proteinExistence type="predicted"/>
<reference evidence="8" key="2">
    <citation type="submission" date="2017-02" db="UniProtKB">
        <authorList>
            <consortium name="WormBaseParasite"/>
        </authorList>
    </citation>
    <scope>IDENTIFICATION</scope>
</reference>
<feature type="transmembrane region" description="Helical" evidence="6">
    <location>
        <begin position="484"/>
        <end position="503"/>
    </location>
</feature>
<evidence type="ECO:0000256" key="5">
    <source>
        <dbReference type="SAM" id="MobiDB-lite"/>
    </source>
</evidence>
<dbReference type="PANTHER" id="PTHR45692:SF1">
    <property type="entry name" value="G-PROTEIN COUPLED RECEPTORS FAMILY 2 PROFILE 2 DOMAIN-CONTAINING PROTEIN"/>
    <property type="match status" value="1"/>
</dbReference>
<dbReference type="SMART" id="SM00303">
    <property type="entry name" value="GPS"/>
    <property type="match status" value="1"/>
</dbReference>
<keyword evidence="7" id="KW-1185">Reference proteome</keyword>
<evidence type="ECO:0000256" key="6">
    <source>
        <dbReference type="SAM" id="Phobius"/>
    </source>
</evidence>
<sequence>MTTKTHREIQVIANYSILYDRSFDVYCPFTDITVNIIALLTPDDVMQVMFELPRYTTPCASFMVNNKKCQDICVASMTDYGDHAILRFADDVGNEVLMIRDYDSTVQIRYDYCEQPMSAITCRFRQTADLLLCLGVGKNNVSRVLNETLKYAGARKSLSSTEIQEITIILNNSANLDSLRAEDARNILLNIDCILSADSKNIKDGKSAGTLLSLLPTLVQHTNASQFDFLYGENFGFTARSIDCSSPTNNGLLDFGDIFKIFTGSMPLGDQHNSIYISIAEICRQQEVSHVYLAIYRDRKLFIGSKQYHLYDSGFTVAQEGAHFAINAKLSDGQARGSDSETEDDVPSRCTRQIALPTESPVMSGTVLNNEKILSPLHGRFRVTWWDTKKLEWSTRDQCETTTKSDTVVARCQHLTDFTLIVDGKLDDPNVCDTTLMYLGYIASTLSVVSLTFLILMNVCTWPPLLSHRTFRYLRGSSPPHTDFVSLAHKIALLLFYVVFTIFSGRSVSGKACQFGAFDSFPSDSTHIHVLRHPSDHPVLPFTSSILLLVLTRFFNRGDCFCWVRPDYVVYAVIIPVSFLVLNATVCTFLVCRRLFGTSRTLGKSIRYTDQYLCSKIVAVVLMQVSLGMPWILQYFTLYAPYTTVWHYIFTIVMGSQGTMLVLLFLYKRSRSMPSDKRSQQSRITLTRDGTPSSRS</sequence>
<keyword evidence="3 6" id="KW-1133">Transmembrane helix</keyword>
<feature type="transmembrane region" description="Helical" evidence="6">
    <location>
        <begin position="568"/>
        <end position="592"/>
    </location>
</feature>
<dbReference type="STRING" id="6313.A0A0K0CT74"/>
<keyword evidence="2 6" id="KW-0812">Transmembrane</keyword>